<dbReference type="RefSeq" id="WP_200246215.1">
    <property type="nucleotide sequence ID" value="NZ_JAXUFI010000046.1"/>
</dbReference>
<protein>
    <recommendedName>
        <fullName evidence="3">DUF29 domain-containing protein</fullName>
    </recommendedName>
</protein>
<dbReference type="Pfam" id="PF01724">
    <property type="entry name" value="DUF29"/>
    <property type="match status" value="1"/>
</dbReference>
<name>A0A9X0WAC5_9GAMM</name>
<accession>A0A9X0WAC5</accession>
<dbReference type="AlphaFoldDB" id="A0A9X0WAC5"/>
<keyword evidence="2" id="KW-1185">Reference proteome</keyword>
<sequence>MNSTLAYDQDYYLWFADQARLLRAGQWQQIDVEHLAEELEDMGKREKRALRSRTVILLAHLLKYAHQPDHRSPSWIGTIREQRKQLQELMLDSPSLTPRFAADLEDSYLSARLLAAGETGLPETQFPPTCPFSAEQLLDQGYWPQAQDQAH</sequence>
<dbReference type="PANTHER" id="PTHR34235">
    <property type="entry name" value="SLR1203 PROTEIN-RELATED"/>
    <property type="match status" value="1"/>
</dbReference>
<organism evidence="1 2">
    <name type="scientific">Lamprobacter modestohalophilus</name>
    <dbReference type="NCBI Taxonomy" id="1064514"/>
    <lineage>
        <taxon>Bacteria</taxon>
        <taxon>Pseudomonadati</taxon>
        <taxon>Pseudomonadota</taxon>
        <taxon>Gammaproteobacteria</taxon>
        <taxon>Chromatiales</taxon>
        <taxon>Chromatiaceae</taxon>
        <taxon>Lamprobacter</taxon>
    </lineage>
</organism>
<proteinExistence type="predicted"/>
<dbReference type="EMBL" id="NRRY01000028">
    <property type="protein sequence ID" value="MBK1619930.1"/>
    <property type="molecule type" value="Genomic_DNA"/>
</dbReference>
<comment type="caution">
    <text evidence="1">The sequence shown here is derived from an EMBL/GenBank/DDBJ whole genome shotgun (WGS) entry which is preliminary data.</text>
</comment>
<dbReference type="InterPro" id="IPR002636">
    <property type="entry name" value="DUF29"/>
</dbReference>
<dbReference type="Gene3D" id="1.20.1220.20">
    <property type="entry name" value="Uncharcterised protein PF01724"/>
    <property type="match status" value="1"/>
</dbReference>
<reference evidence="1 2" key="1">
    <citation type="journal article" date="2020" name="Microorganisms">
        <title>Osmotic Adaptation and Compatible Solute Biosynthesis of Phototrophic Bacteria as Revealed from Genome Analyses.</title>
        <authorList>
            <person name="Imhoff J.F."/>
            <person name="Rahn T."/>
            <person name="Kunzel S."/>
            <person name="Keller A."/>
            <person name="Neulinger S.C."/>
        </authorList>
    </citation>
    <scope>NUCLEOTIDE SEQUENCE [LARGE SCALE GENOMIC DNA]</scope>
    <source>
        <strain evidence="1 2">DSM 25653</strain>
    </source>
</reference>
<gene>
    <name evidence="1" type="ORF">CKO42_16060</name>
</gene>
<evidence type="ECO:0000313" key="1">
    <source>
        <dbReference type="EMBL" id="MBK1619930.1"/>
    </source>
</evidence>
<dbReference type="Proteomes" id="UP001138768">
    <property type="component" value="Unassembled WGS sequence"/>
</dbReference>
<dbReference type="PANTHER" id="PTHR34235:SF4">
    <property type="entry name" value="SLR0291 PROTEIN"/>
    <property type="match status" value="1"/>
</dbReference>
<evidence type="ECO:0000313" key="2">
    <source>
        <dbReference type="Proteomes" id="UP001138768"/>
    </source>
</evidence>
<evidence type="ECO:0008006" key="3">
    <source>
        <dbReference type="Google" id="ProtNLM"/>
    </source>
</evidence>